<feature type="transmembrane region" description="Helical" evidence="7">
    <location>
        <begin position="78"/>
        <end position="96"/>
    </location>
</feature>
<comment type="subcellular location">
    <subcellularLocation>
        <location evidence="1">Endomembrane system</location>
        <topology evidence="1">Multi-pass membrane protein</topology>
    </subcellularLocation>
</comment>
<dbReference type="GO" id="GO:0012505">
    <property type="term" value="C:endomembrane system"/>
    <property type="evidence" value="ECO:0007669"/>
    <property type="project" value="UniProtKB-SubCell"/>
</dbReference>
<keyword evidence="10" id="KW-1185">Reference proteome</keyword>
<dbReference type="RefSeq" id="WP_170830636.1">
    <property type="nucleotide sequence ID" value="NZ_FNHL01000003.1"/>
</dbReference>
<accession>A0A1G9WA04</accession>
<name>A0A1G9WA04_9EURY</name>
<dbReference type="InterPro" id="IPR020846">
    <property type="entry name" value="MFS_dom"/>
</dbReference>
<proteinExistence type="inferred from homology"/>
<feature type="transmembrane region" description="Helical" evidence="7">
    <location>
        <begin position="331"/>
        <end position="353"/>
    </location>
</feature>
<dbReference type="EMBL" id="FNHL01000003">
    <property type="protein sequence ID" value="SDM81289.1"/>
    <property type="molecule type" value="Genomic_DNA"/>
</dbReference>
<dbReference type="AlphaFoldDB" id="A0A1G9WA04"/>
<reference evidence="10" key="1">
    <citation type="submission" date="2016-10" db="EMBL/GenBank/DDBJ databases">
        <authorList>
            <person name="Varghese N."/>
            <person name="Submissions S."/>
        </authorList>
    </citation>
    <scope>NUCLEOTIDE SEQUENCE [LARGE SCALE GENOMIC DNA]</scope>
    <source>
        <strain evidence="10">CGMCC 1.10119</strain>
    </source>
</reference>
<dbReference type="GO" id="GO:0022857">
    <property type="term" value="F:transmembrane transporter activity"/>
    <property type="evidence" value="ECO:0007669"/>
    <property type="project" value="InterPro"/>
</dbReference>
<evidence type="ECO:0000259" key="8">
    <source>
        <dbReference type="PROSITE" id="PS50850"/>
    </source>
</evidence>
<dbReference type="GO" id="GO:0016020">
    <property type="term" value="C:membrane"/>
    <property type="evidence" value="ECO:0007669"/>
    <property type="project" value="TreeGrafter"/>
</dbReference>
<feature type="transmembrane region" description="Helical" evidence="7">
    <location>
        <begin position="50"/>
        <end position="71"/>
    </location>
</feature>
<dbReference type="Proteomes" id="UP000199451">
    <property type="component" value="Unassembled WGS sequence"/>
</dbReference>
<evidence type="ECO:0000256" key="5">
    <source>
        <dbReference type="ARBA" id="ARBA00022989"/>
    </source>
</evidence>
<keyword evidence="3" id="KW-0813">Transport</keyword>
<evidence type="ECO:0000256" key="2">
    <source>
        <dbReference type="ARBA" id="ARBA00008335"/>
    </source>
</evidence>
<feature type="transmembrane region" description="Helical" evidence="7">
    <location>
        <begin position="166"/>
        <end position="184"/>
    </location>
</feature>
<feature type="transmembrane region" description="Helical" evidence="7">
    <location>
        <begin position="141"/>
        <end position="160"/>
    </location>
</feature>
<gene>
    <name evidence="9" type="ORF">SAMN04487949_2673</name>
</gene>
<comment type="similarity">
    <text evidence="2">Belongs to the major facilitator superfamily.</text>
</comment>
<dbReference type="InterPro" id="IPR051788">
    <property type="entry name" value="MFS_Transporter"/>
</dbReference>
<evidence type="ECO:0000313" key="9">
    <source>
        <dbReference type="EMBL" id="SDM81289.1"/>
    </source>
</evidence>
<evidence type="ECO:0000256" key="7">
    <source>
        <dbReference type="SAM" id="Phobius"/>
    </source>
</evidence>
<dbReference type="InterPro" id="IPR036259">
    <property type="entry name" value="MFS_trans_sf"/>
</dbReference>
<evidence type="ECO:0000256" key="1">
    <source>
        <dbReference type="ARBA" id="ARBA00004127"/>
    </source>
</evidence>
<keyword evidence="4 7" id="KW-0812">Transmembrane</keyword>
<dbReference type="Gene3D" id="1.20.1250.20">
    <property type="entry name" value="MFS general substrate transporter like domains"/>
    <property type="match status" value="1"/>
</dbReference>
<dbReference type="PROSITE" id="PS50850">
    <property type="entry name" value="MFS"/>
    <property type="match status" value="1"/>
</dbReference>
<keyword evidence="6 7" id="KW-0472">Membrane</keyword>
<protein>
    <submittedName>
        <fullName evidence="9">Fucose permease</fullName>
    </submittedName>
</protein>
<evidence type="ECO:0000313" key="10">
    <source>
        <dbReference type="Proteomes" id="UP000199451"/>
    </source>
</evidence>
<feature type="transmembrane region" description="Helical" evidence="7">
    <location>
        <begin position="296"/>
        <end position="319"/>
    </location>
</feature>
<keyword evidence="5 7" id="KW-1133">Transmembrane helix</keyword>
<evidence type="ECO:0000256" key="3">
    <source>
        <dbReference type="ARBA" id="ARBA00022448"/>
    </source>
</evidence>
<dbReference type="Pfam" id="PF07690">
    <property type="entry name" value="MFS_1"/>
    <property type="match status" value="1"/>
</dbReference>
<dbReference type="PANTHER" id="PTHR23514">
    <property type="entry name" value="BYPASS OF STOP CODON PROTEIN 6"/>
    <property type="match status" value="1"/>
</dbReference>
<organism evidence="9 10">
    <name type="scientific">Halogranum gelatinilyticum</name>
    <dbReference type="NCBI Taxonomy" id="660521"/>
    <lineage>
        <taxon>Archaea</taxon>
        <taxon>Methanobacteriati</taxon>
        <taxon>Methanobacteriota</taxon>
        <taxon>Stenosarchaea group</taxon>
        <taxon>Halobacteria</taxon>
        <taxon>Halobacteriales</taxon>
        <taxon>Haloferacaceae</taxon>
    </lineage>
</organism>
<dbReference type="STRING" id="660521.SAMN04487949_2673"/>
<feature type="transmembrane region" description="Helical" evidence="7">
    <location>
        <begin position="12"/>
        <end position="30"/>
    </location>
</feature>
<feature type="transmembrane region" description="Helical" evidence="7">
    <location>
        <begin position="359"/>
        <end position="379"/>
    </location>
</feature>
<dbReference type="InterPro" id="IPR011701">
    <property type="entry name" value="MFS"/>
</dbReference>
<dbReference type="SUPFAM" id="SSF103473">
    <property type="entry name" value="MFS general substrate transporter"/>
    <property type="match status" value="1"/>
</dbReference>
<evidence type="ECO:0000256" key="4">
    <source>
        <dbReference type="ARBA" id="ARBA00022692"/>
    </source>
</evidence>
<feature type="transmembrane region" description="Helical" evidence="7">
    <location>
        <begin position="243"/>
        <end position="262"/>
    </location>
</feature>
<dbReference type="PANTHER" id="PTHR23514:SF3">
    <property type="entry name" value="BYPASS OF STOP CODON PROTEIN 6"/>
    <property type="match status" value="1"/>
</dbReference>
<dbReference type="OrthoDB" id="306002at2157"/>
<sequence length="396" mass="41737">MTDDSEASRRLWLVAISWFVAVDALGFQLRGALLPELQREFTVSESLLGLVAPAGTLGFLVVLLVFGAVAGRVDLRKTMLAGVVSVGLAIATIGFAPTFGVFLVALLVRGILTGLFRGVDRPVLSHLYPDARGRVFNLYDLAWAAGASAGPVLAIVALRLGNWRYAYALLAVSLIPVALIILRLDLDDIAGNERPLRRDELAALLRRPEILGAAAVMMLSGGIEGGLFTWLPYYATQTLPQDVASLTLSVFLVAYVPARLLYSRLAERVGYLPLVITLTALAIPVAAITFRYLDGYAFVAGIAVFGFLWAGVFPTVAAFSIEAAPAYSGPVNAVATGATYLGTGLVPVVMGVVADEFDIGLSMQLLTVLVVGTVLLLLATKSATAAARAGSTRSDA</sequence>
<feature type="transmembrane region" description="Helical" evidence="7">
    <location>
        <begin position="269"/>
        <end position="290"/>
    </location>
</feature>
<evidence type="ECO:0000256" key="6">
    <source>
        <dbReference type="ARBA" id="ARBA00023136"/>
    </source>
</evidence>
<feature type="domain" description="Major facilitator superfamily (MFS) profile" evidence="8">
    <location>
        <begin position="10"/>
        <end position="384"/>
    </location>
</feature>